<accession>A0A917MY89</accession>
<dbReference type="SUPFAM" id="SSF140478">
    <property type="entry name" value="LemA-like"/>
    <property type="match status" value="1"/>
</dbReference>
<dbReference type="AlphaFoldDB" id="A0A917MY89"/>
<dbReference type="InterPro" id="IPR023353">
    <property type="entry name" value="LemA-like_dom_sf"/>
</dbReference>
<evidence type="ECO:0000256" key="4">
    <source>
        <dbReference type="ARBA" id="ARBA00022989"/>
    </source>
</evidence>
<reference evidence="6" key="2">
    <citation type="submission" date="2020-09" db="EMBL/GenBank/DDBJ databases">
        <authorList>
            <person name="Sun Q."/>
            <person name="Zhou Y."/>
        </authorList>
    </citation>
    <scope>NUCLEOTIDE SEQUENCE</scope>
    <source>
        <strain evidence="6">CGMCC 1.15290</strain>
    </source>
</reference>
<comment type="subcellular location">
    <subcellularLocation>
        <location evidence="1">Membrane</location>
        <topology evidence="1">Single-pass membrane protein</topology>
    </subcellularLocation>
</comment>
<keyword evidence="5" id="KW-0472">Membrane</keyword>
<comment type="similarity">
    <text evidence="2">Belongs to the LemA family.</text>
</comment>
<name>A0A917MY89_9BACT</name>
<keyword evidence="4" id="KW-1133">Transmembrane helix</keyword>
<keyword evidence="3" id="KW-0812">Transmembrane</keyword>
<proteinExistence type="inferred from homology"/>
<dbReference type="RefSeq" id="WP_188957023.1">
    <property type="nucleotide sequence ID" value="NZ_BMIB01000005.1"/>
</dbReference>
<dbReference type="EMBL" id="BMIB01000005">
    <property type="protein sequence ID" value="GGH78604.1"/>
    <property type="molecule type" value="Genomic_DNA"/>
</dbReference>
<evidence type="ECO:0000256" key="2">
    <source>
        <dbReference type="ARBA" id="ARBA00008854"/>
    </source>
</evidence>
<dbReference type="GO" id="GO:0016020">
    <property type="term" value="C:membrane"/>
    <property type="evidence" value="ECO:0007669"/>
    <property type="project" value="UniProtKB-SubCell"/>
</dbReference>
<keyword evidence="7" id="KW-1185">Reference proteome</keyword>
<reference evidence="6" key="1">
    <citation type="journal article" date="2014" name="Int. J. Syst. Evol. Microbiol.">
        <title>Complete genome sequence of Corynebacterium casei LMG S-19264T (=DSM 44701T), isolated from a smear-ripened cheese.</title>
        <authorList>
            <consortium name="US DOE Joint Genome Institute (JGI-PGF)"/>
            <person name="Walter F."/>
            <person name="Albersmeier A."/>
            <person name="Kalinowski J."/>
            <person name="Ruckert C."/>
        </authorList>
    </citation>
    <scope>NUCLEOTIDE SEQUENCE</scope>
    <source>
        <strain evidence="6">CGMCC 1.15290</strain>
    </source>
</reference>
<evidence type="ECO:0000256" key="1">
    <source>
        <dbReference type="ARBA" id="ARBA00004167"/>
    </source>
</evidence>
<protein>
    <recommendedName>
        <fullName evidence="8">LemA protein</fullName>
    </recommendedName>
</protein>
<dbReference type="PANTHER" id="PTHR34478:SF2">
    <property type="entry name" value="MEMBRANE PROTEIN"/>
    <property type="match status" value="1"/>
</dbReference>
<sequence>MKTKYLALIVIAALVLILGGCGCSGYNNMIQLDENVKGKWGNVQSEYQRRADLIPNLVSTVKGEANFEQTTLQNVIEARAKATQIRVDPADLTPEKVQQFQQAQGQLSQALGRLLMVTENYPTLKANEAFRGLQVQLEGTENRIKVSRNDFNTAVQGYNSVIRRFPNNIFSGMFGFAPKGYFQAEAGSDKAPEVKF</sequence>
<evidence type="ECO:0000256" key="3">
    <source>
        <dbReference type="ARBA" id="ARBA00022692"/>
    </source>
</evidence>
<evidence type="ECO:0000313" key="6">
    <source>
        <dbReference type="EMBL" id="GGH78604.1"/>
    </source>
</evidence>
<dbReference type="InterPro" id="IPR007156">
    <property type="entry name" value="MamQ_LemA"/>
</dbReference>
<dbReference type="Pfam" id="PF04011">
    <property type="entry name" value="LemA"/>
    <property type="match status" value="1"/>
</dbReference>
<gene>
    <name evidence="6" type="ORF">GCM10011379_46710</name>
</gene>
<dbReference type="Gene3D" id="1.20.1440.20">
    <property type="entry name" value="LemA-like domain"/>
    <property type="match status" value="1"/>
</dbReference>
<evidence type="ECO:0000313" key="7">
    <source>
        <dbReference type="Proteomes" id="UP000627292"/>
    </source>
</evidence>
<dbReference type="PANTHER" id="PTHR34478">
    <property type="entry name" value="PROTEIN LEMA"/>
    <property type="match status" value="1"/>
</dbReference>
<dbReference type="PROSITE" id="PS51257">
    <property type="entry name" value="PROKAR_LIPOPROTEIN"/>
    <property type="match status" value="1"/>
</dbReference>
<evidence type="ECO:0000256" key="5">
    <source>
        <dbReference type="ARBA" id="ARBA00023136"/>
    </source>
</evidence>
<comment type="caution">
    <text evidence="6">The sequence shown here is derived from an EMBL/GenBank/DDBJ whole genome shotgun (WGS) entry which is preliminary data.</text>
</comment>
<dbReference type="Proteomes" id="UP000627292">
    <property type="component" value="Unassembled WGS sequence"/>
</dbReference>
<organism evidence="6 7">
    <name type="scientific">Filimonas zeae</name>
    <dbReference type="NCBI Taxonomy" id="1737353"/>
    <lineage>
        <taxon>Bacteria</taxon>
        <taxon>Pseudomonadati</taxon>
        <taxon>Bacteroidota</taxon>
        <taxon>Chitinophagia</taxon>
        <taxon>Chitinophagales</taxon>
        <taxon>Chitinophagaceae</taxon>
        <taxon>Filimonas</taxon>
    </lineage>
</organism>
<evidence type="ECO:0008006" key="8">
    <source>
        <dbReference type="Google" id="ProtNLM"/>
    </source>
</evidence>